<proteinExistence type="predicted"/>
<comment type="caution">
    <text evidence="1">The sequence shown here is derived from an EMBL/GenBank/DDBJ whole genome shotgun (WGS) entry which is preliminary data.</text>
</comment>
<dbReference type="EMBL" id="DTEI01000059">
    <property type="protein sequence ID" value="HGU15680.1"/>
    <property type="molecule type" value="Genomic_DNA"/>
</dbReference>
<evidence type="ECO:0000313" key="1">
    <source>
        <dbReference type="EMBL" id="HGU15680.1"/>
    </source>
</evidence>
<sequence>MIESKTLKQIEKKLEEDISKEIELIKSEIFFILDKDLDIYFLREFVKQYPRKLLKEKAEVLLDTLLNYLMKEILEKIKNMHLEHQHKFFKENFRDKIRIEALSENGNFKPQPIKIKEEEGLLDKTITAAPGIAVSAGGIIATIAIPETIPLKAIPAVSTLFGPIYIIKKLKDKNRRLKKIWKKQVNSYLKLAKNDLKKWLLDVEANFLKDLEIFHKKISSSLESPIDRGSMNYVKIKNT</sequence>
<gene>
    <name evidence="1" type="ORF">ENU91_03370</name>
</gene>
<organism evidence="1">
    <name type="scientific">Thermodesulfobacterium geofontis</name>
    <dbReference type="NCBI Taxonomy" id="1295609"/>
    <lineage>
        <taxon>Bacteria</taxon>
        <taxon>Pseudomonadati</taxon>
        <taxon>Thermodesulfobacteriota</taxon>
        <taxon>Thermodesulfobacteria</taxon>
        <taxon>Thermodesulfobacteriales</taxon>
        <taxon>Thermodesulfobacteriaceae</taxon>
        <taxon>Thermodesulfobacterium</taxon>
    </lineage>
</organism>
<reference evidence="1" key="1">
    <citation type="journal article" date="2020" name="mSystems">
        <title>Genome- and Community-Level Interaction Insights into Carbon Utilization and Element Cycling Functions of Hydrothermarchaeota in Hydrothermal Sediment.</title>
        <authorList>
            <person name="Zhou Z."/>
            <person name="Liu Y."/>
            <person name="Xu W."/>
            <person name="Pan J."/>
            <person name="Luo Z.H."/>
            <person name="Li M."/>
        </authorList>
    </citation>
    <scope>NUCLEOTIDE SEQUENCE [LARGE SCALE GENOMIC DNA]</scope>
    <source>
        <strain evidence="1">SpSt-711</strain>
    </source>
</reference>
<dbReference type="AlphaFoldDB" id="A0A7V4JQ64"/>
<name>A0A7V4JQ64_9BACT</name>
<accession>A0A7V4JQ64</accession>
<protein>
    <submittedName>
        <fullName evidence="1">Uncharacterized protein</fullName>
    </submittedName>
</protein>